<name>A0A135I4J1_9GAMM</name>
<evidence type="ECO:0000313" key="2">
    <source>
        <dbReference type="Proteomes" id="UP000070529"/>
    </source>
</evidence>
<dbReference type="RefSeq" id="WP_067419571.1">
    <property type="nucleotide sequence ID" value="NZ_LNTY01000055.1"/>
</dbReference>
<accession>A0A135I4J1</accession>
<comment type="caution">
    <text evidence="1">The sequence shown here is derived from an EMBL/GenBank/DDBJ whole genome shotgun (WGS) entry which is preliminary data.</text>
</comment>
<organism evidence="1 2">
    <name type="scientific">Enterovibrio coralii</name>
    <dbReference type="NCBI Taxonomy" id="294935"/>
    <lineage>
        <taxon>Bacteria</taxon>
        <taxon>Pseudomonadati</taxon>
        <taxon>Pseudomonadota</taxon>
        <taxon>Gammaproteobacteria</taxon>
        <taxon>Vibrionales</taxon>
        <taxon>Vibrionaceae</taxon>
        <taxon>Enterovibrio</taxon>
    </lineage>
</organism>
<dbReference type="AlphaFoldDB" id="A0A135I4J1"/>
<proteinExistence type="predicted"/>
<dbReference type="STRING" id="294935.ATN88_11080"/>
<dbReference type="Proteomes" id="UP000070529">
    <property type="component" value="Unassembled WGS sequence"/>
</dbReference>
<evidence type="ECO:0000313" key="1">
    <source>
        <dbReference type="EMBL" id="KXF80345.1"/>
    </source>
</evidence>
<dbReference type="EMBL" id="LNTY01000055">
    <property type="protein sequence ID" value="KXF80345.1"/>
    <property type="molecule type" value="Genomic_DNA"/>
</dbReference>
<keyword evidence="2" id="KW-1185">Reference proteome</keyword>
<gene>
    <name evidence="1" type="ORF">ATN88_11080</name>
</gene>
<sequence length="71" mass="8319">MIEALRKRLQSKTFTFLVWIAELFEYIYCVDGFTITFSQETITLSVSSKLAWFTLESDTSIPKQPEDAEFR</sequence>
<reference evidence="1 2" key="1">
    <citation type="submission" date="2015-11" db="EMBL/GenBank/DDBJ databases">
        <title>Genomic Taxonomy of the Vibrionaceae.</title>
        <authorList>
            <person name="Gomez-Gil B."/>
            <person name="Enciso-Ibarra J."/>
        </authorList>
    </citation>
    <scope>NUCLEOTIDE SEQUENCE [LARGE SCALE GENOMIC DNA]</scope>
    <source>
        <strain evidence="1 2">CAIM 912</strain>
    </source>
</reference>
<protein>
    <submittedName>
        <fullName evidence="1">Uncharacterized protein</fullName>
    </submittedName>
</protein>